<evidence type="ECO:0000313" key="4">
    <source>
        <dbReference type="Proteomes" id="UP001440599"/>
    </source>
</evidence>
<protein>
    <submittedName>
        <fullName evidence="3">Amidohydrolase</fullName>
    </submittedName>
</protein>
<reference evidence="3 4" key="1">
    <citation type="submission" date="2024-03" db="EMBL/GenBank/DDBJ databases">
        <title>Human intestinal bacterial collection.</title>
        <authorList>
            <person name="Pauvert C."/>
            <person name="Hitch T.C.A."/>
            <person name="Clavel T."/>
        </authorList>
    </citation>
    <scope>NUCLEOTIDE SEQUENCE [LARGE SCALE GENOMIC DNA]</scope>
    <source>
        <strain evidence="3 4">CLA-AP-H34</strain>
    </source>
</reference>
<dbReference type="RefSeq" id="WP_349139552.1">
    <property type="nucleotide sequence ID" value="NZ_JBBMFT010000002.1"/>
</dbReference>
<dbReference type="PANTHER" id="PTHR11014:SF169">
    <property type="entry name" value="CLAN MH, FAMILY M20, PEPTIDASE T-LIKE METALLOPEPTIDASE"/>
    <property type="match status" value="1"/>
</dbReference>
<keyword evidence="1" id="KW-0175">Coiled coil</keyword>
<dbReference type="SUPFAM" id="SSF53187">
    <property type="entry name" value="Zn-dependent exopeptidases"/>
    <property type="match status" value="1"/>
</dbReference>
<dbReference type="InterPro" id="IPR036264">
    <property type="entry name" value="Bact_exopeptidase_dim_dom"/>
</dbReference>
<dbReference type="InterPro" id="IPR017439">
    <property type="entry name" value="Amidohydrolase"/>
</dbReference>
<dbReference type="InterPro" id="IPR011650">
    <property type="entry name" value="Peptidase_M20_dimer"/>
</dbReference>
<dbReference type="SUPFAM" id="SSF55031">
    <property type="entry name" value="Bacterial exopeptidase dimerisation domain"/>
    <property type="match status" value="1"/>
</dbReference>
<feature type="coiled-coil region" evidence="1">
    <location>
        <begin position="244"/>
        <end position="275"/>
    </location>
</feature>
<dbReference type="InterPro" id="IPR002933">
    <property type="entry name" value="Peptidase_M20"/>
</dbReference>
<organism evidence="3 4">
    <name type="scientific">Flavonifractor hominis</name>
    <dbReference type="NCBI Taxonomy" id="3133178"/>
    <lineage>
        <taxon>Bacteria</taxon>
        <taxon>Bacillati</taxon>
        <taxon>Bacillota</taxon>
        <taxon>Clostridia</taxon>
        <taxon>Eubacteriales</taxon>
        <taxon>Oscillospiraceae</taxon>
        <taxon>Flavonifractor</taxon>
    </lineage>
</organism>
<evidence type="ECO:0000259" key="2">
    <source>
        <dbReference type="Pfam" id="PF07687"/>
    </source>
</evidence>
<dbReference type="Proteomes" id="UP001440599">
    <property type="component" value="Unassembled WGS sequence"/>
</dbReference>
<accession>A0ABV1EMY0</accession>
<dbReference type="NCBIfam" id="TIGR01891">
    <property type="entry name" value="amidohydrolases"/>
    <property type="match status" value="1"/>
</dbReference>
<proteinExistence type="predicted"/>
<keyword evidence="4" id="KW-1185">Reference proteome</keyword>
<comment type="caution">
    <text evidence="3">The sequence shown here is derived from an EMBL/GenBank/DDBJ whole genome shotgun (WGS) entry which is preliminary data.</text>
</comment>
<dbReference type="Gene3D" id="3.40.630.10">
    <property type="entry name" value="Zn peptidases"/>
    <property type="match status" value="1"/>
</dbReference>
<evidence type="ECO:0000313" key="3">
    <source>
        <dbReference type="EMBL" id="MEQ2455956.1"/>
    </source>
</evidence>
<dbReference type="Pfam" id="PF01546">
    <property type="entry name" value="Peptidase_M20"/>
    <property type="match status" value="1"/>
</dbReference>
<dbReference type="Pfam" id="PF07687">
    <property type="entry name" value="M20_dimer"/>
    <property type="match status" value="1"/>
</dbReference>
<dbReference type="EMBL" id="JBBMFT010000002">
    <property type="protein sequence ID" value="MEQ2455956.1"/>
    <property type="molecule type" value="Genomic_DNA"/>
</dbReference>
<gene>
    <name evidence="3" type="ORF">WMO45_05425</name>
</gene>
<dbReference type="PANTHER" id="PTHR11014">
    <property type="entry name" value="PEPTIDASE M20 FAMILY MEMBER"/>
    <property type="match status" value="1"/>
</dbReference>
<sequence>MNAKTRSLAQELRHALHAHPELSGQEVWTKAHLMDVLREHTHLELVDRGSWFYALCRGRGPGKVAFRADFDALPMEETTPLPYRSQCPGVAHKCGHDGHSAALALLGLTLEETGADRDVYLVFQPAEEVGGGGEACAALLREEGIGEVYAFHNMPGYPLGAVALREGTMNCASKGLTLRFEGTPTHASTPELGRNPAQAVARVVAALPELTRREDHRGLVMATVVQIDVGEPAFGISAYRGALLLTLRAQYQQELDELERALTELARQAAREDGLTLTLEQQDVFPETANHPAGAEKVRQAARALGMPVIEMAEPMRASEDFGWYLRQAEGALFLLGDGEEHPPLHSADFDFPDALLEKACALFQQLI</sequence>
<evidence type="ECO:0000256" key="1">
    <source>
        <dbReference type="SAM" id="Coils"/>
    </source>
</evidence>
<dbReference type="Gene3D" id="3.30.70.360">
    <property type="match status" value="1"/>
</dbReference>
<feature type="domain" description="Peptidase M20 dimerisation" evidence="2">
    <location>
        <begin position="173"/>
        <end position="273"/>
    </location>
</feature>
<dbReference type="PIRSF" id="PIRSF005962">
    <property type="entry name" value="Pept_M20D_amidohydro"/>
    <property type="match status" value="1"/>
</dbReference>
<name>A0ABV1EMY0_9FIRM</name>